<feature type="transmembrane region" description="Helical" evidence="8">
    <location>
        <begin position="697"/>
        <end position="718"/>
    </location>
</feature>
<evidence type="ECO:0000256" key="1">
    <source>
        <dbReference type="ARBA" id="ARBA00004651"/>
    </source>
</evidence>
<feature type="transmembrane region" description="Helical" evidence="8">
    <location>
        <begin position="205"/>
        <end position="225"/>
    </location>
</feature>
<dbReference type="InterPro" id="IPR000731">
    <property type="entry name" value="SSD"/>
</dbReference>
<feature type="transmembrane region" description="Helical" evidence="8">
    <location>
        <begin position="851"/>
        <end position="872"/>
    </location>
</feature>
<keyword evidence="2" id="KW-1003">Cell membrane</keyword>
<evidence type="ECO:0000256" key="7">
    <source>
        <dbReference type="SAM" id="MobiDB-lite"/>
    </source>
</evidence>
<evidence type="ECO:0000256" key="5">
    <source>
        <dbReference type="ARBA" id="ARBA00023136"/>
    </source>
</evidence>
<feature type="transmembrane region" description="Helical" evidence="8">
    <location>
        <begin position="366"/>
        <end position="384"/>
    </location>
</feature>
<feature type="domain" description="SSD" evidence="9">
    <location>
        <begin position="205"/>
        <end position="329"/>
    </location>
</feature>
<feature type="compositionally biased region" description="Basic and acidic residues" evidence="7">
    <location>
        <begin position="913"/>
        <end position="961"/>
    </location>
</feature>
<evidence type="ECO:0000256" key="3">
    <source>
        <dbReference type="ARBA" id="ARBA00022692"/>
    </source>
</evidence>
<feature type="transmembrane region" description="Helical" evidence="8">
    <location>
        <begin position="656"/>
        <end position="677"/>
    </location>
</feature>
<evidence type="ECO:0000256" key="8">
    <source>
        <dbReference type="SAM" id="Phobius"/>
    </source>
</evidence>
<keyword evidence="6" id="KW-0175">Coiled coil</keyword>
<feature type="transmembrane region" description="Helical" evidence="8">
    <location>
        <begin position="231"/>
        <end position="252"/>
    </location>
</feature>
<evidence type="ECO:0000256" key="2">
    <source>
        <dbReference type="ARBA" id="ARBA00022475"/>
    </source>
</evidence>
<dbReference type="InterPro" id="IPR050545">
    <property type="entry name" value="Mycobact_MmpL"/>
</dbReference>
<evidence type="ECO:0000256" key="4">
    <source>
        <dbReference type="ARBA" id="ARBA00022989"/>
    </source>
</evidence>
<feature type="coiled-coil region" evidence="6">
    <location>
        <begin position="471"/>
        <end position="498"/>
    </location>
</feature>
<feature type="transmembrane region" description="Helical" evidence="8">
    <location>
        <begin position="279"/>
        <end position="300"/>
    </location>
</feature>
<feature type="compositionally biased region" description="Basic and acidic residues" evidence="7">
    <location>
        <begin position="975"/>
        <end position="994"/>
    </location>
</feature>
<feature type="region of interest" description="Disordered" evidence="7">
    <location>
        <begin position="885"/>
        <end position="1008"/>
    </location>
</feature>
<gene>
    <name evidence="10" type="ORF">AVDCRST_MAG80-2551</name>
</gene>
<dbReference type="SUPFAM" id="SSF82866">
    <property type="entry name" value="Multidrug efflux transporter AcrB transmembrane domain"/>
    <property type="match status" value="2"/>
</dbReference>
<dbReference type="PANTHER" id="PTHR33406:SF13">
    <property type="entry name" value="MEMBRANE PROTEIN YDFJ"/>
    <property type="match status" value="1"/>
</dbReference>
<dbReference type="EMBL" id="CADCVC010000226">
    <property type="protein sequence ID" value="CAA9453343.1"/>
    <property type="molecule type" value="Genomic_DNA"/>
</dbReference>
<keyword evidence="5 8" id="KW-0472">Membrane</keyword>
<sequence>MRIFYALGRLVYRYRWFVLLVWGALLVSSAFFAPNLSDRLKGGGFEGANSDAEKVQEIMAEEFDASPSTITVVFEGDGLDAGSKEFQEAQNAALDEVRELDEVSSTVSYSDSEDPRFLSESGERSYALVSFEIPIDQAQGLADDVRGKVRSEELTTYVTGAPAVYLDITEASNEDIRRAEEYAFPLALVILILAFGSLVAAGVPVLIGGASVVVTLAALYFVAGIYDMSTFVLTISTMLGLGLGIDYALFAVSRFREELDHGPVSEAVPRTVETAGRSIFFSGTAVLIGLTGLLFFPYTFMRSIGVAGALVVFVSVAAALTLLPAVLGILGPRINAFSVRRRRAEGNVVGAGLWARSAELVMRHPLVVLLVVGAVLFALLYPAMHMQVGVPEASVLPERYESRAGDDTLKEDFDYAGLTPIEVVATVPDDPLSAESLEKVRDLGQRIGETENVERVDSIYTVGEEAAREYASSLGEAREEAETEAARVADEAATEQLNALRGQYGAVPPGAEDRVRVEAERRAAEEIENQIPELPDGISADGAATPEGLANVLALPEVRESEEVGSALSFYAAGDRTLLRAVTESSPYVEEARDTVGEVRAIEPPEETSFLVGGLPAGQKDFISNLYGNVPYAVAFVLGVTYLVLFLTFRSVFIPLKAVIVNILSLTASFGAMVFVFQDGNLSGILGFTPLGFVDATLPILMFCTIFGVSMDYEVFLLSRIREAYEEGESNTASVARGLVATAGIITSAAAIIVVVTGAFAFTGIITTKAVGLGLAVAVLVDATIIRVLLVPATMRILGDWNWWPGGRKKSVFRAKGEESRRATRAIATAAVVAAGVFALTGFVTASILGLGLALIVLLNAALICALLLPIVMRRFGGRDRRLGGGERMFKVQSGTDAPLEDGQRTTENGSRQADEQRSEEDVQNVLDHEAERQEAAGNGHPRENGDRREVHHASEPERQSARPRPGRAHLSGFRRLERELRNATESADGDRTGSESYGGNGRPERAP</sequence>
<feature type="transmembrane region" description="Helical" evidence="8">
    <location>
        <begin position="630"/>
        <end position="649"/>
    </location>
</feature>
<accession>A0A6J4QX74</accession>
<dbReference type="GO" id="GO:0005886">
    <property type="term" value="C:plasma membrane"/>
    <property type="evidence" value="ECO:0007669"/>
    <property type="project" value="UniProtKB-SubCell"/>
</dbReference>
<feature type="transmembrane region" description="Helical" evidence="8">
    <location>
        <begin position="826"/>
        <end position="845"/>
    </location>
</feature>
<evidence type="ECO:0000313" key="10">
    <source>
        <dbReference type="EMBL" id="CAA9453343.1"/>
    </source>
</evidence>
<dbReference type="PANTHER" id="PTHR33406">
    <property type="entry name" value="MEMBRANE PROTEIN MJ1562-RELATED"/>
    <property type="match status" value="1"/>
</dbReference>
<organism evidence="10">
    <name type="scientific">uncultured Rubrobacteraceae bacterium</name>
    <dbReference type="NCBI Taxonomy" id="349277"/>
    <lineage>
        <taxon>Bacteria</taxon>
        <taxon>Bacillati</taxon>
        <taxon>Actinomycetota</taxon>
        <taxon>Rubrobacteria</taxon>
        <taxon>Rubrobacterales</taxon>
        <taxon>Rubrobacteraceae</taxon>
        <taxon>environmental samples</taxon>
    </lineage>
</organism>
<feature type="transmembrane region" description="Helical" evidence="8">
    <location>
        <begin position="739"/>
        <end position="765"/>
    </location>
</feature>
<protein>
    <submittedName>
        <fullName evidence="10">Uncharacterized RND family transporter</fullName>
    </submittedName>
</protein>
<comment type="subcellular location">
    <subcellularLocation>
        <location evidence="1">Cell membrane</location>
        <topology evidence="1">Multi-pass membrane protein</topology>
    </subcellularLocation>
</comment>
<dbReference type="InterPro" id="IPR004869">
    <property type="entry name" value="MMPL_dom"/>
</dbReference>
<evidence type="ECO:0000256" key="6">
    <source>
        <dbReference type="SAM" id="Coils"/>
    </source>
</evidence>
<reference evidence="10" key="1">
    <citation type="submission" date="2020-02" db="EMBL/GenBank/DDBJ databases">
        <authorList>
            <person name="Meier V. D."/>
        </authorList>
    </citation>
    <scope>NUCLEOTIDE SEQUENCE</scope>
    <source>
        <strain evidence="10">AVDCRST_MAG80</strain>
    </source>
</reference>
<evidence type="ECO:0000259" key="9">
    <source>
        <dbReference type="PROSITE" id="PS50156"/>
    </source>
</evidence>
<dbReference type="Gene3D" id="1.20.1640.10">
    <property type="entry name" value="Multidrug efflux transporter AcrB transmembrane domain"/>
    <property type="match status" value="2"/>
</dbReference>
<proteinExistence type="predicted"/>
<name>A0A6J4QX74_9ACTN</name>
<keyword evidence="3 8" id="KW-0812">Transmembrane</keyword>
<feature type="transmembrane region" description="Helical" evidence="8">
    <location>
        <begin position="771"/>
        <end position="790"/>
    </location>
</feature>
<dbReference type="PROSITE" id="PS50156">
    <property type="entry name" value="SSD"/>
    <property type="match status" value="1"/>
</dbReference>
<dbReference type="AlphaFoldDB" id="A0A6J4QX74"/>
<keyword evidence="4 8" id="KW-1133">Transmembrane helix</keyword>
<feature type="transmembrane region" description="Helical" evidence="8">
    <location>
        <begin position="306"/>
        <end position="331"/>
    </location>
</feature>
<feature type="transmembrane region" description="Helical" evidence="8">
    <location>
        <begin position="182"/>
        <end position="200"/>
    </location>
</feature>
<dbReference type="Pfam" id="PF03176">
    <property type="entry name" value="MMPL"/>
    <property type="match status" value="2"/>
</dbReference>